<sequence>MATQYDRIEPPLARFIARQNIFFTATATGDSRINLSPRSTDALRVLDDNRVCYLDLTGSGSETSAHLLADGRMTIMLCSFQGPPMILRLYGRARSLFHGTPEYAERLAASYDGEAPLGARQIVELTADLVQTSCGYAVPLFSHEGERDVLTRWAMGKGAEGLVAYRAEKNAVSLDGLPTGMPA</sequence>
<feature type="domain" description="Pyridoxamine 5'-phosphate oxidase N-terminal" evidence="1">
    <location>
        <begin position="12"/>
        <end position="134"/>
    </location>
</feature>
<dbReference type="InterPro" id="IPR012349">
    <property type="entry name" value="Split_barrel_FMN-bd"/>
</dbReference>
<protein>
    <submittedName>
        <fullName evidence="2">Pyridoxamine 5'-phosphate oxidase</fullName>
    </submittedName>
</protein>
<dbReference type="InterPro" id="IPR011576">
    <property type="entry name" value="Pyridox_Oxase_N"/>
</dbReference>
<dbReference type="PANTHER" id="PTHR39336:SF1">
    <property type="entry name" value="PYRIDOXAMINE PHOSPHATE OXIDASE FAMILY PROTEIN (AFU_ORTHOLOGUE AFUA_6G11440)"/>
    <property type="match status" value="1"/>
</dbReference>
<accession>A0A1I3MFR3</accession>
<dbReference type="EMBL" id="FOQH01000011">
    <property type="protein sequence ID" value="SFI95828.1"/>
    <property type="molecule type" value="Genomic_DNA"/>
</dbReference>
<dbReference type="Proteomes" id="UP000199377">
    <property type="component" value="Unassembled WGS sequence"/>
</dbReference>
<dbReference type="Gene3D" id="2.30.110.10">
    <property type="entry name" value="Electron Transport, Fmn-binding Protein, Chain A"/>
    <property type="match status" value="1"/>
</dbReference>
<dbReference type="RefSeq" id="WP_092864012.1">
    <property type="nucleotide sequence ID" value="NZ_FOQH01000011.1"/>
</dbReference>
<evidence type="ECO:0000259" key="1">
    <source>
        <dbReference type="Pfam" id="PF01243"/>
    </source>
</evidence>
<evidence type="ECO:0000313" key="2">
    <source>
        <dbReference type="EMBL" id="SFI95828.1"/>
    </source>
</evidence>
<name>A0A1I3MFR3_9RHOB</name>
<reference evidence="2 3" key="1">
    <citation type="submission" date="2016-10" db="EMBL/GenBank/DDBJ databases">
        <authorList>
            <person name="de Groot N.N."/>
        </authorList>
    </citation>
    <scope>NUCLEOTIDE SEQUENCE [LARGE SCALE GENOMIC DNA]</scope>
    <source>
        <strain evidence="2 3">CGMCC 1.11030</strain>
    </source>
</reference>
<dbReference type="AlphaFoldDB" id="A0A1I3MFR3"/>
<gene>
    <name evidence="2" type="ORF">SAMN05216258_11187</name>
</gene>
<dbReference type="OrthoDB" id="115989at2"/>
<dbReference type="SUPFAM" id="SSF50475">
    <property type="entry name" value="FMN-binding split barrel"/>
    <property type="match status" value="1"/>
</dbReference>
<dbReference type="Pfam" id="PF01243">
    <property type="entry name" value="PNPOx_N"/>
    <property type="match status" value="1"/>
</dbReference>
<organism evidence="2 3">
    <name type="scientific">Albimonas pacifica</name>
    <dbReference type="NCBI Taxonomy" id="1114924"/>
    <lineage>
        <taxon>Bacteria</taxon>
        <taxon>Pseudomonadati</taxon>
        <taxon>Pseudomonadota</taxon>
        <taxon>Alphaproteobacteria</taxon>
        <taxon>Rhodobacterales</taxon>
        <taxon>Paracoccaceae</taxon>
        <taxon>Albimonas</taxon>
    </lineage>
</organism>
<dbReference type="PANTHER" id="PTHR39336">
    <property type="entry name" value="PYRIDOXAMINE PHOSPHATE OXIDASE FAMILY PROTEIN (AFU_ORTHOLOGUE AFUA_6G11440)"/>
    <property type="match status" value="1"/>
</dbReference>
<proteinExistence type="predicted"/>
<dbReference type="STRING" id="1114924.SAMN05216258_11187"/>
<keyword evidence="3" id="KW-1185">Reference proteome</keyword>
<evidence type="ECO:0000313" key="3">
    <source>
        <dbReference type="Proteomes" id="UP000199377"/>
    </source>
</evidence>